<protein>
    <submittedName>
        <fullName evidence="3">Uncharacterized protein</fullName>
    </submittedName>
</protein>
<dbReference type="EMBL" id="OX465083">
    <property type="protein sequence ID" value="CAI9295112.1"/>
    <property type="molecule type" value="Genomic_DNA"/>
</dbReference>
<keyword evidence="2" id="KW-0732">Signal</keyword>
<evidence type="ECO:0000313" key="4">
    <source>
        <dbReference type="Proteomes" id="UP001177003"/>
    </source>
</evidence>
<proteinExistence type="predicted"/>
<evidence type="ECO:0000256" key="2">
    <source>
        <dbReference type="SAM" id="SignalP"/>
    </source>
</evidence>
<sequence>MTVKLFVCIFFGLLIFTTDIAYGRKLVGKEKKSLADEVTSKIGCSPGDVKCKEGHEYNRKESHNKYNAKKIWEGIRKSYSGDNRGSIIQGEGCVNGDPNCNKNTSHVIKKGCRDMENSEPIVCYGNCNFTYNSNNRNSDNGSDNNLGNDSGSGNGGVDGTINQDGNHTTNGSGSSDSVAVAIGAPRQG</sequence>
<gene>
    <name evidence="3" type="ORF">LSALG_LOCUS34067</name>
</gene>
<reference evidence="3" key="1">
    <citation type="submission" date="2023-04" db="EMBL/GenBank/DDBJ databases">
        <authorList>
            <person name="Vijverberg K."/>
            <person name="Xiong W."/>
            <person name="Schranz E."/>
        </authorList>
    </citation>
    <scope>NUCLEOTIDE SEQUENCE</scope>
</reference>
<dbReference type="AlphaFoldDB" id="A0AA35ZNQ1"/>
<dbReference type="Proteomes" id="UP001177003">
    <property type="component" value="Chromosome 7"/>
</dbReference>
<feature type="chain" id="PRO_5041427803" evidence="2">
    <location>
        <begin position="24"/>
        <end position="188"/>
    </location>
</feature>
<name>A0AA35ZNQ1_LACSI</name>
<accession>A0AA35ZNQ1</accession>
<evidence type="ECO:0000256" key="1">
    <source>
        <dbReference type="SAM" id="MobiDB-lite"/>
    </source>
</evidence>
<feature type="compositionally biased region" description="Polar residues" evidence="1">
    <location>
        <begin position="160"/>
        <end position="177"/>
    </location>
</feature>
<keyword evidence="4" id="KW-1185">Reference proteome</keyword>
<feature type="signal peptide" evidence="2">
    <location>
        <begin position="1"/>
        <end position="23"/>
    </location>
</feature>
<feature type="compositionally biased region" description="Low complexity" evidence="1">
    <location>
        <begin position="138"/>
        <end position="149"/>
    </location>
</feature>
<organism evidence="3 4">
    <name type="scientific">Lactuca saligna</name>
    <name type="common">Willowleaf lettuce</name>
    <dbReference type="NCBI Taxonomy" id="75948"/>
    <lineage>
        <taxon>Eukaryota</taxon>
        <taxon>Viridiplantae</taxon>
        <taxon>Streptophyta</taxon>
        <taxon>Embryophyta</taxon>
        <taxon>Tracheophyta</taxon>
        <taxon>Spermatophyta</taxon>
        <taxon>Magnoliopsida</taxon>
        <taxon>eudicotyledons</taxon>
        <taxon>Gunneridae</taxon>
        <taxon>Pentapetalae</taxon>
        <taxon>asterids</taxon>
        <taxon>campanulids</taxon>
        <taxon>Asterales</taxon>
        <taxon>Asteraceae</taxon>
        <taxon>Cichorioideae</taxon>
        <taxon>Cichorieae</taxon>
        <taxon>Lactucinae</taxon>
        <taxon>Lactuca</taxon>
    </lineage>
</organism>
<evidence type="ECO:0000313" key="3">
    <source>
        <dbReference type="EMBL" id="CAI9295112.1"/>
    </source>
</evidence>
<feature type="region of interest" description="Disordered" evidence="1">
    <location>
        <begin position="138"/>
        <end position="188"/>
    </location>
</feature>